<dbReference type="InterPro" id="IPR050090">
    <property type="entry name" value="Tyrosine_recombinase_XerCD"/>
</dbReference>
<dbReference type="Pfam" id="PF02899">
    <property type="entry name" value="Phage_int_SAM_1"/>
    <property type="match status" value="1"/>
</dbReference>
<dbReference type="PANTHER" id="PTHR30349:SF81">
    <property type="entry name" value="TYROSINE RECOMBINASE XERC"/>
    <property type="match status" value="1"/>
</dbReference>
<dbReference type="PROSITE" id="PS51898">
    <property type="entry name" value="TYR_RECOMBINASE"/>
    <property type="match status" value="1"/>
</dbReference>
<dbReference type="InterPro" id="IPR010998">
    <property type="entry name" value="Integrase_recombinase_N"/>
</dbReference>
<sequence>MLSSEQMPQPPSSEIQPFTADRLSQVRTFTSLTDEALRVRAVTAARDKDLAELWGLTLAYLTSDTSAGVKTSSHTLRAYRKGVEVLVEHAQANAWNLLHPARREPSVYVATLTTSGLKPATVLARIAAASALYRALRWAGATDADPFADVKRPKDRTKGIVKNPPYRQTFVQAMLNEADPQERVLLLLLAHAGLRIAEALALTWADLDPSARRLRVQHGKGDKARMVPLSAKLREALTEWQNERTAQPKDRVLVLRAYSSAYERLQKLALRAGVEHEFRGFHAGRKYAGTQLYAATKDFTRVAGFLGHEQVDTTRRYVEVPEDDLEDIVEHFR</sequence>
<dbReference type="PANTHER" id="PTHR30349">
    <property type="entry name" value="PHAGE INTEGRASE-RELATED"/>
    <property type="match status" value="1"/>
</dbReference>
<keyword evidence="1" id="KW-0229">DNA integration</keyword>
<dbReference type="Pfam" id="PF00589">
    <property type="entry name" value="Phage_integrase"/>
    <property type="match status" value="1"/>
</dbReference>
<dbReference type="SUPFAM" id="SSF56349">
    <property type="entry name" value="DNA breaking-rejoining enzymes"/>
    <property type="match status" value="1"/>
</dbReference>
<dbReference type="InterPro" id="IPR002104">
    <property type="entry name" value="Integrase_catalytic"/>
</dbReference>
<keyword evidence="6" id="KW-1185">Reference proteome</keyword>
<protein>
    <submittedName>
        <fullName evidence="5">Tyrosine recombinase XerC</fullName>
    </submittedName>
</protein>
<dbReference type="CDD" id="cd00397">
    <property type="entry name" value="DNA_BRE_C"/>
    <property type="match status" value="1"/>
</dbReference>
<organism evidence="5 6">
    <name type="scientific">Deinococcus xinjiangensis</name>
    <dbReference type="NCBI Taxonomy" id="457454"/>
    <lineage>
        <taxon>Bacteria</taxon>
        <taxon>Thermotogati</taxon>
        <taxon>Deinococcota</taxon>
        <taxon>Deinococci</taxon>
        <taxon>Deinococcales</taxon>
        <taxon>Deinococcaceae</taxon>
        <taxon>Deinococcus</taxon>
    </lineage>
</organism>
<name>A0ABP9V9A1_9DEIO</name>
<proteinExistence type="predicted"/>
<evidence type="ECO:0000313" key="5">
    <source>
        <dbReference type="EMBL" id="GAA5500750.1"/>
    </source>
</evidence>
<dbReference type="Proteomes" id="UP001458946">
    <property type="component" value="Unassembled WGS sequence"/>
</dbReference>
<evidence type="ECO:0000256" key="1">
    <source>
        <dbReference type="ARBA" id="ARBA00022908"/>
    </source>
</evidence>
<gene>
    <name evidence="5" type="primary">xerC_2</name>
    <name evidence="5" type="ORF">Dxin01_00475</name>
</gene>
<dbReference type="InterPro" id="IPR011010">
    <property type="entry name" value="DNA_brk_join_enz"/>
</dbReference>
<feature type="domain" description="Tyr recombinase" evidence="4">
    <location>
        <begin position="161"/>
        <end position="330"/>
    </location>
</feature>
<keyword evidence="3" id="KW-0233">DNA recombination</keyword>
<keyword evidence="2" id="KW-0238">DNA-binding</keyword>
<dbReference type="InterPro" id="IPR013762">
    <property type="entry name" value="Integrase-like_cat_sf"/>
</dbReference>
<reference evidence="5 6" key="1">
    <citation type="submission" date="2024-02" db="EMBL/GenBank/DDBJ databases">
        <title>Deinococcus xinjiangensis NBRC 107630.</title>
        <authorList>
            <person name="Ichikawa N."/>
            <person name="Katano-Makiyama Y."/>
            <person name="Hidaka K."/>
        </authorList>
    </citation>
    <scope>NUCLEOTIDE SEQUENCE [LARGE SCALE GENOMIC DNA]</scope>
    <source>
        <strain evidence="5 6">NBRC 107630</strain>
    </source>
</reference>
<dbReference type="InterPro" id="IPR004107">
    <property type="entry name" value="Integrase_SAM-like_N"/>
</dbReference>
<evidence type="ECO:0000259" key="4">
    <source>
        <dbReference type="PROSITE" id="PS51898"/>
    </source>
</evidence>
<comment type="caution">
    <text evidence="5">The sequence shown here is derived from an EMBL/GenBank/DDBJ whole genome shotgun (WGS) entry which is preliminary data.</text>
</comment>
<accession>A0ABP9V9A1</accession>
<dbReference type="Gene3D" id="1.10.150.130">
    <property type="match status" value="1"/>
</dbReference>
<dbReference type="Gene3D" id="1.10.443.10">
    <property type="entry name" value="Intergrase catalytic core"/>
    <property type="match status" value="1"/>
</dbReference>
<evidence type="ECO:0000256" key="2">
    <source>
        <dbReference type="ARBA" id="ARBA00023125"/>
    </source>
</evidence>
<evidence type="ECO:0000313" key="6">
    <source>
        <dbReference type="Proteomes" id="UP001458946"/>
    </source>
</evidence>
<evidence type="ECO:0000256" key="3">
    <source>
        <dbReference type="ARBA" id="ARBA00023172"/>
    </source>
</evidence>
<dbReference type="EMBL" id="BAABRN010000003">
    <property type="protein sequence ID" value="GAA5500750.1"/>
    <property type="molecule type" value="Genomic_DNA"/>
</dbReference>